<evidence type="ECO:0000313" key="5">
    <source>
        <dbReference type="EMBL" id="SDM78516.1"/>
    </source>
</evidence>
<keyword evidence="3 4" id="KW-0732">Signal</keyword>
<dbReference type="GO" id="GO:0055052">
    <property type="term" value="C:ATP-binding cassette (ABC) transporter complex, substrate-binding subunit-containing"/>
    <property type="evidence" value="ECO:0007669"/>
    <property type="project" value="TreeGrafter"/>
</dbReference>
<dbReference type="PANTHER" id="PTHR30061:SF50">
    <property type="entry name" value="MALTOSE_MALTODEXTRIN-BINDING PERIPLASMIC PROTEIN"/>
    <property type="match status" value="1"/>
</dbReference>
<keyword evidence="2" id="KW-0813">Transport</keyword>
<evidence type="ECO:0000313" key="6">
    <source>
        <dbReference type="Proteomes" id="UP000199182"/>
    </source>
</evidence>
<keyword evidence="6" id="KW-1185">Reference proteome</keyword>
<evidence type="ECO:0000256" key="1">
    <source>
        <dbReference type="ARBA" id="ARBA00008520"/>
    </source>
</evidence>
<protein>
    <submittedName>
        <fullName evidence="5">Cyclodextrin-binding protein</fullName>
    </submittedName>
</protein>
<dbReference type="PROSITE" id="PS51257">
    <property type="entry name" value="PROKAR_LIPOPROTEIN"/>
    <property type="match status" value="1"/>
</dbReference>
<dbReference type="EMBL" id="FNID01000005">
    <property type="protein sequence ID" value="SDM78516.1"/>
    <property type="molecule type" value="Genomic_DNA"/>
</dbReference>
<proteinExistence type="inferred from homology"/>
<accession>A0A1G9W2U6</accession>
<feature type="signal peptide" evidence="4">
    <location>
        <begin position="1"/>
        <end position="24"/>
    </location>
</feature>
<dbReference type="InterPro" id="IPR006059">
    <property type="entry name" value="SBP"/>
</dbReference>
<comment type="similarity">
    <text evidence="1">Belongs to the bacterial solute-binding protein 1 family.</text>
</comment>
<name>A0A1G9W2U6_9FIRM</name>
<dbReference type="Proteomes" id="UP000199182">
    <property type="component" value="Unassembled WGS sequence"/>
</dbReference>
<dbReference type="PANTHER" id="PTHR30061">
    <property type="entry name" value="MALTOSE-BINDING PERIPLASMIC PROTEIN"/>
    <property type="match status" value="1"/>
</dbReference>
<evidence type="ECO:0000256" key="3">
    <source>
        <dbReference type="ARBA" id="ARBA00022729"/>
    </source>
</evidence>
<dbReference type="STRING" id="258515.SAMN05192585_10521"/>
<dbReference type="Pfam" id="PF13416">
    <property type="entry name" value="SBP_bac_8"/>
    <property type="match status" value="1"/>
</dbReference>
<dbReference type="AlphaFoldDB" id="A0A1G9W2U6"/>
<evidence type="ECO:0000256" key="2">
    <source>
        <dbReference type="ARBA" id="ARBA00022448"/>
    </source>
</evidence>
<organism evidence="5 6">
    <name type="scientific">Acetanaerobacterium elongatum</name>
    <dbReference type="NCBI Taxonomy" id="258515"/>
    <lineage>
        <taxon>Bacteria</taxon>
        <taxon>Bacillati</taxon>
        <taxon>Bacillota</taxon>
        <taxon>Clostridia</taxon>
        <taxon>Eubacteriales</taxon>
        <taxon>Oscillospiraceae</taxon>
        <taxon>Acetanaerobacterium</taxon>
    </lineage>
</organism>
<sequence length="424" mass="45940">MKRVVAVILSALMLLTLFGGCAQSAAPATSSADNAASSEVASSAAASYEKAKEPVTVTIWHECDATIAQTIQDELNKLAPDIVVKVERKEKMSEALKLVGNDPASAPDMYFFAHDKIGLFAEMGILAPITDFITKEDLSSMIPMTIPAGTYKENIYQLPLYFETLLFMYNKALMKEVPKTTDDLLAYMKANTKNGSYGYVEQHSTAYYTAGWMQGFGGFIINDKAEPGLNKQEMIDAVTYHQQFVKYMPADGEYNTVTTLFKEGKAHSIISGPWLVPDVKKAGIDLGIAPMPTINSTNKPITPFSGVQGVSVLKSAAQTKKDAITAILKQLLKPDIGIALAKAANCAPANTKCYDDASISANEMIVAMKKTADNVVPMPNVPAMDVMWSITENMLSAVNKNNADPKTECEKAQKEALSQIEAMK</sequence>
<dbReference type="SUPFAM" id="SSF53850">
    <property type="entry name" value="Periplasmic binding protein-like II"/>
    <property type="match status" value="1"/>
</dbReference>
<feature type="chain" id="PRO_5011495725" evidence="4">
    <location>
        <begin position="25"/>
        <end position="424"/>
    </location>
</feature>
<dbReference type="GO" id="GO:0015768">
    <property type="term" value="P:maltose transport"/>
    <property type="evidence" value="ECO:0007669"/>
    <property type="project" value="TreeGrafter"/>
</dbReference>
<evidence type="ECO:0000256" key="4">
    <source>
        <dbReference type="SAM" id="SignalP"/>
    </source>
</evidence>
<gene>
    <name evidence="5" type="ORF">SAMN05192585_10521</name>
</gene>
<dbReference type="GO" id="GO:1901982">
    <property type="term" value="F:maltose binding"/>
    <property type="evidence" value="ECO:0007669"/>
    <property type="project" value="TreeGrafter"/>
</dbReference>
<dbReference type="GO" id="GO:0042956">
    <property type="term" value="P:maltodextrin transmembrane transport"/>
    <property type="evidence" value="ECO:0007669"/>
    <property type="project" value="TreeGrafter"/>
</dbReference>
<dbReference type="Gene3D" id="3.40.190.10">
    <property type="entry name" value="Periplasmic binding protein-like II"/>
    <property type="match status" value="2"/>
</dbReference>
<dbReference type="OrthoDB" id="362670at2"/>
<reference evidence="5 6" key="1">
    <citation type="submission" date="2016-10" db="EMBL/GenBank/DDBJ databases">
        <authorList>
            <person name="de Groot N.N."/>
        </authorList>
    </citation>
    <scope>NUCLEOTIDE SEQUENCE [LARGE SCALE GENOMIC DNA]</scope>
    <source>
        <strain evidence="5 6">CGMCC 1.5012</strain>
    </source>
</reference>
<dbReference type="RefSeq" id="WP_092638147.1">
    <property type="nucleotide sequence ID" value="NZ_FNID01000005.1"/>
</dbReference>